<feature type="compositionally biased region" description="Low complexity" evidence="1">
    <location>
        <begin position="446"/>
        <end position="458"/>
    </location>
</feature>
<dbReference type="AlphaFoldDB" id="A0ABD0UUR0"/>
<reference evidence="2 3" key="1">
    <citation type="journal article" date="2024" name="Plant Biotechnol. J.">
        <title>Dendrobium thyrsiflorum genome and its molecular insights into genes involved in important horticultural traits.</title>
        <authorList>
            <person name="Chen B."/>
            <person name="Wang J.Y."/>
            <person name="Zheng P.J."/>
            <person name="Li K.L."/>
            <person name="Liang Y.M."/>
            <person name="Chen X.F."/>
            <person name="Zhang C."/>
            <person name="Zhao X."/>
            <person name="He X."/>
            <person name="Zhang G.Q."/>
            <person name="Liu Z.J."/>
            <person name="Xu Q."/>
        </authorList>
    </citation>
    <scope>NUCLEOTIDE SEQUENCE [LARGE SCALE GENOMIC DNA]</scope>
    <source>
        <strain evidence="2">GZMU011</strain>
    </source>
</reference>
<accession>A0ABD0UUR0</accession>
<evidence type="ECO:0000313" key="2">
    <source>
        <dbReference type="EMBL" id="KAL0914166.1"/>
    </source>
</evidence>
<comment type="caution">
    <text evidence="2">The sequence shown here is derived from an EMBL/GenBank/DDBJ whole genome shotgun (WGS) entry which is preliminary data.</text>
</comment>
<organism evidence="2 3">
    <name type="scientific">Dendrobium thyrsiflorum</name>
    <name type="common">Pinecone-like raceme dendrobium</name>
    <name type="synonym">Orchid</name>
    <dbReference type="NCBI Taxonomy" id="117978"/>
    <lineage>
        <taxon>Eukaryota</taxon>
        <taxon>Viridiplantae</taxon>
        <taxon>Streptophyta</taxon>
        <taxon>Embryophyta</taxon>
        <taxon>Tracheophyta</taxon>
        <taxon>Spermatophyta</taxon>
        <taxon>Magnoliopsida</taxon>
        <taxon>Liliopsida</taxon>
        <taxon>Asparagales</taxon>
        <taxon>Orchidaceae</taxon>
        <taxon>Epidendroideae</taxon>
        <taxon>Malaxideae</taxon>
        <taxon>Dendrobiinae</taxon>
        <taxon>Dendrobium</taxon>
    </lineage>
</organism>
<keyword evidence="3" id="KW-1185">Reference proteome</keyword>
<feature type="region of interest" description="Disordered" evidence="1">
    <location>
        <begin position="429"/>
        <end position="463"/>
    </location>
</feature>
<feature type="compositionally biased region" description="Basic and acidic residues" evidence="1">
    <location>
        <begin position="125"/>
        <end position="135"/>
    </location>
</feature>
<feature type="compositionally biased region" description="Basic and acidic residues" evidence="1">
    <location>
        <begin position="74"/>
        <end position="89"/>
    </location>
</feature>
<feature type="region of interest" description="Disordered" evidence="1">
    <location>
        <begin position="118"/>
        <end position="152"/>
    </location>
</feature>
<name>A0ABD0UUR0_DENTH</name>
<dbReference type="Proteomes" id="UP001552299">
    <property type="component" value="Unassembled WGS sequence"/>
</dbReference>
<evidence type="ECO:0000256" key="1">
    <source>
        <dbReference type="SAM" id="MobiDB-lite"/>
    </source>
</evidence>
<dbReference type="EMBL" id="JANQDX010000013">
    <property type="protein sequence ID" value="KAL0914166.1"/>
    <property type="molecule type" value="Genomic_DNA"/>
</dbReference>
<gene>
    <name evidence="2" type="ORF">M5K25_017676</name>
</gene>
<evidence type="ECO:0000313" key="3">
    <source>
        <dbReference type="Proteomes" id="UP001552299"/>
    </source>
</evidence>
<proteinExistence type="predicted"/>
<feature type="region of interest" description="Disordered" evidence="1">
    <location>
        <begin position="74"/>
        <end position="100"/>
    </location>
</feature>
<protein>
    <submittedName>
        <fullName evidence="2">Uncharacterized protein</fullName>
    </submittedName>
</protein>
<sequence length="604" mass="65911">MVLQQTFAAAIAEACAASAASRAEASSDNLNFDCSDAAVCLRSFNLPFAAFSLRKTSIHILTSWLAMARISRLSHDERKPTEPEAETMKPRGRRRSVTANRALRTELCRRSLPEQASCVQDEAEATERSPKDEALPTKPYQKSRSSWETKTKPTELMVEEASADRTLLADGRLSRRWRSCGRKPRRTKQATELAGDEDLVHQSVVPYLLPDPTLTDAVIFSEPSTSPTRQAASSSEPAFLKSQVLFDFDSFGDPEIKGRTDILNSPFFNVFFGSDETADDYLDRILYQLSLSLEEHIRPGRWILTGQPPPPPLPTTSPAARIFGITVKKATDLHSIYSWIPPLRLITSLNLIFSIGLRALAFRPAATAAAPPSLASHTTLEALGATTHFKGDEIVICSAICEVSSDSSISFSEKAVSLAVTSTNGRLMDSVDNESSKLESEEPSEIPRSSKSPTSPSPLDKGRLDLPVWGFTESTNLEDEALQPIRSGEEPFSASPQDSAPETSLTFFGPFKFFLKQANVVSNPPKSSILTLGFSTVDCGSRGLPFFTPRGFFKLNRDPIGRSSSSSGSARLPADDNNFLLLSLSTSSPIFEYLALGLCVLQEG</sequence>